<name>A0A3D9KWA5_MARFU</name>
<evidence type="ECO:0008006" key="3">
    <source>
        <dbReference type="Google" id="ProtNLM"/>
    </source>
</evidence>
<dbReference type="AlphaFoldDB" id="A0A3D9KWA5"/>
<reference evidence="1 2" key="1">
    <citation type="submission" date="2018-07" db="EMBL/GenBank/DDBJ databases">
        <title>Genomic Encyclopedia of Type Strains, Phase IV (KMG-IV): sequencing the most valuable type-strain genomes for metagenomic binning, comparative biology and taxonomic classification.</title>
        <authorList>
            <person name="Goeker M."/>
        </authorList>
    </citation>
    <scope>NUCLEOTIDE SEQUENCE [LARGE SCALE GENOMIC DNA]</scope>
    <source>
        <strain evidence="1 2">DSM 4134</strain>
    </source>
</reference>
<gene>
    <name evidence="1" type="ORF">C7460_13120</name>
</gene>
<accession>A0A3D9KWA5</accession>
<sequence length="213" mass="25347">MISSPHFVWTHFAKTGGYTVHKVIEDLQLPDVQLDPLGGEWSDYRRHEPFWLRSQKENRDITANKLKILTFRRLPSWLLSFAEFKKREEGFDFEIKELAKGYFKHEKRDMTSGALDAPGSYEQHHADEALAYYHPESIDVWWTQERLIPDMLDTLGRFYTIPSSAYQWDFQQNSNSYNRSISDRFSRNQLEELYHNCPLWTAFERKIYGSLLV</sequence>
<keyword evidence="2" id="KW-1185">Reference proteome</keyword>
<proteinExistence type="predicted"/>
<dbReference type="Proteomes" id="UP000256779">
    <property type="component" value="Unassembled WGS sequence"/>
</dbReference>
<organism evidence="1 2">
    <name type="scientific">Marinoscillum furvescens DSM 4134</name>
    <dbReference type="NCBI Taxonomy" id="1122208"/>
    <lineage>
        <taxon>Bacteria</taxon>
        <taxon>Pseudomonadati</taxon>
        <taxon>Bacteroidota</taxon>
        <taxon>Cytophagia</taxon>
        <taxon>Cytophagales</taxon>
        <taxon>Reichenbachiellaceae</taxon>
        <taxon>Marinoscillum</taxon>
    </lineage>
</organism>
<evidence type="ECO:0000313" key="2">
    <source>
        <dbReference type="Proteomes" id="UP000256779"/>
    </source>
</evidence>
<protein>
    <recommendedName>
        <fullName evidence="3">Sulfotransferase family protein</fullName>
    </recommendedName>
</protein>
<comment type="caution">
    <text evidence="1">The sequence shown here is derived from an EMBL/GenBank/DDBJ whole genome shotgun (WGS) entry which is preliminary data.</text>
</comment>
<dbReference type="EMBL" id="QREG01000031">
    <property type="protein sequence ID" value="RED92306.1"/>
    <property type="molecule type" value="Genomic_DNA"/>
</dbReference>
<evidence type="ECO:0000313" key="1">
    <source>
        <dbReference type="EMBL" id="RED92306.1"/>
    </source>
</evidence>
<dbReference type="RefSeq" id="WP_170148137.1">
    <property type="nucleotide sequence ID" value="NZ_QREG01000031.1"/>
</dbReference>